<evidence type="ECO:0000313" key="4">
    <source>
        <dbReference type="Proteomes" id="UP000078595"/>
    </source>
</evidence>
<dbReference type="Proteomes" id="UP000078595">
    <property type="component" value="Chromosome 1"/>
</dbReference>
<dbReference type="KEGG" id="kdj:28964460"/>
<reference evidence="2" key="1">
    <citation type="submission" date="2013-07" db="EMBL/GenBank/DDBJ databases">
        <title>The Genome Sequence of Cryptococcus dejecticola CBS10117.</title>
        <authorList>
            <consortium name="The Broad Institute Genome Sequencing Platform"/>
            <person name="Cuomo C."/>
            <person name="Litvintseva A."/>
            <person name="Chen Y."/>
            <person name="Heitman J."/>
            <person name="Sun S."/>
            <person name="Springer D."/>
            <person name="Dromer F."/>
            <person name="Young S.K."/>
            <person name="Zeng Q."/>
            <person name="Gargeya S."/>
            <person name="Fitzgerald M."/>
            <person name="Abouelleil A."/>
            <person name="Alvarado L."/>
            <person name="Berlin A.M."/>
            <person name="Chapman S.B."/>
            <person name="Dewar J."/>
            <person name="Goldberg J."/>
            <person name="Griggs A."/>
            <person name="Gujja S."/>
            <person name="Hansen M."/>
            <person name="Howarth C."/>
            <person name="Imamovic A."/>
            <person name="Larimer J."/>
            <person name="McCowan C."/>
            <person name="Murphy C."/>
            <person name="Pearson M."/>
            <person name="Priest M."/>
            <person name="Roberts A."/>
            <person name="Saif S."/>
            <person name="Shea T."/>
            <person name="Sykes S."/>
            <person name="Wortman J."/>
            <person name="Nusbaum C."/>
            <person name="Birren B."/>
        </authorList>
    </citation>
    <scope>NUCLEOTIDE SEQUENCE [LARGE SCALE GENOMIC DNA]</scope>
    <source>
        <strain evidence="2">CBS 10117</strain>
    </source>
</reference>
<feature type="region of interest" description="Disordered" evidence="1">
    <location>
        <begin position="125"/>
        <end position="193"/>
    </location>
</feature>
<reference evidence="3" key="2">
    <citation type="submission" date="2013-07" db="EMBL/GenBank/DDBJ databases">
        <authorList>
            <consortium name="The Broad Institute Genome Sequencing Platform"/>
            <person name="Cuomo C."/>
            <person name="Litvintseva A."/>
            <person name="Chen Y."/>
            <person name="Heitman J."/>
            <person name="Sun S."/>
            <person name="Springer D."/>
            <person name="Dromer F."/>
            <person name="Young S.K."/>
            <person name="Zeng Q."/>
            <person name="Gargeya S."/>
            <person name="Fitzgerald M."/>
            <person name="Abouelleil A."/>
            <person name="Alvarado L."/>
            <person name="Berlin A.M."/>
            <person name="Chapman S.B."/>
            <person name="Dewar J."/>
            <person name="Goldberg J."/>
            <person name="Griggs A."/>
            <person name="Gujja S."/>
            <person name="Hansen M."/>
            <person name="Howarth C."/>
            <person name="Imamovic A."/>
            <person name="Larimer J."/>
            <person name="McCowan C."/>
            <person name="Murphy C."/>
            <person name="Pearson M."/>
            <person name="Priest M."/>
            <person name="Roberts A."/>
            <person name="Saif S."/>
            <person name="Shea T."/>
            <person name="Sykes S."/>
            <person name="Wortman J."/>
            <person name="Nusbaum C."/>
            <person name="Birren B."/>
        </authorList>
    </citation>
    <scope>NUCLEOTIDE SEQUENCE</scope>
    <source>
        <strain evidence="3">CBS 10117</strain>
    </source>
</reference>
<reference evidence="3" key="3">
    <citation type="submission" date="2024-02" db="EMBL/GenBank/DDBJ databases">
        <title>Comparative genomics of Cryptococcus and Kwoniella reveals pathogenesis evolution and contrasting modes of karyotype evolution via chromosome fusion or intercentromeric recombination.</title>
        <authorList>
            <person name="Coelho M.A."/>
            <person name="David-Palma M."/>
            <person name="Shea T."/>
            <person name="Bowers K."/>
            <person name="McGinley-Smith S."/>
            <person name="Mohammad A.W."/>
            <person name="Gnirke A."/>
            <person name="Yurkov A.M."/>
            <person name="Nowrousian M."/>
            <person name="Sun S."/>
            <person name="Cuomo C.A."/>
            <person name="Heitman J."/>
        </authorList>
    </citation>
    <scope>NUCLEOTIDE SEQUENCE</scope>
    <source>
        <strain evidence="3">CBS 10117</strain>
    </source>
</reference>
<dbReference type="VEuPathDB" id="FungiDB:I303_00761"/>
<accession>A0A1A6AFY8</accession>
<evidence type="ECO:0000313" key="3">
    <source>
        <dbReference type="EMBL" id="WWC58223.1"/>
    </source>
</evidence>
<protein>
    <submittedName>
        <fullName evidence="2">Uncharacterized protein</fullName>
    </submittedName>
</protein>
<evidence type="ECO:0000313" key="2">
    <source>
        <dbReference type="EMBL" id="OBR88943.1"/>
    </source>
</evidence>
<proteinExistence type="predicted"/>
<name>A0A1A6AFY8_9TREE</name>
<dbReference type="RefSeq" id="XP_018266785.1">
    <property type="nucleotide sequence ID" value="XM_018404131.1"/>
</dbReference>
<evidence type="ECO:0000256" key="1">
    <source>
        <dbReference type="SAM" id="MobiDB-lite"/>
    </source>
</evidence>
<dbReference type="EMBL" id="KI894027">
    <property type="protein sequence ID" value="OBR88943.1"/>
    <property type="molecule type" value="Genomic_DNA"/>
</dbReference>
<sequence length="476" mass="51073">MSSSPALPFPAVPRTPHAIVTDKDISFEDNCVMVDSNPLSGTETEQAINDQRSYLANSRRRHDNPITVKNDSGTQQSGSDPISISGTGTAGGKEKPQLRRRLSLSGLVTISLPSPPIKLRALARRLSNSSPPSHTFQTTRSQRNKSSPASPIPTSPSTAVNPITPTTSSNPLIPKQSSTTMPSVPPINTSTVPSSPTCADCYPAIKHFWTGDLPSPEEEEESLRVDIKGSINGSMTALSSSVSSSTLTALDEDVVCSPPAYTRPQATPLGSSRRTPLMSRNSSFADDLTALSEVDESVHHDTDLMTPISPSAKSCSGVWLCSPPTVPSDEKSCVTPRFTSRPVNKTKNRPLVVRAMSTGRLSSEFDEDGRVICLSGHSDRVLRSGVSPPRSCGFSSRPALITSQSTPGLVRSKSYQVTRSKPIATPSLNTLPPLPARYTKEHQPSTERLVETPLTRTLSVGSWRKKAWSVGRSVRV</sequence>
<gene>
    <name evidence="2" type="ORF">I303_00761</name>
    <name evidence="3" type="ORF">I303_100759</name>
</gene>
<dbReference type="AlphaFoldDB" id="A0A1A6AFY8"/>
<keyword evidence="4" id="KW-1185">Reference proteome</keyword>
<dbReference type="EMBL" id="CP144530">
    <property type="protein sequence ID" value="WWC58223.1"/>
    <property type="molecule type" value="Genomic_DNA"/>
</dbReference>
<feature type="compositionally biased region" description="Polar residues" evidence="1">
    <location>
        <begin position="160"/>
        <end position="193"/>
    </location>
</feature>
<organism evidence="2">
    <name type="scientific">Kwoniella dejecticola CBS 10117</name>
    <dbReference type="NCBI Taxonomy" id="1296121"/>
    <lineage>
        <taxon>Eukaryota</taxon>
        <taxon>Fungi</taxon>
        <taxon>Dikarya</taxon>
        <taxon>Basidiomycota</taxon>
        <taxon>Agaricomycotina</taxon>
        <taxon>Tremellomycetes</taxon>
        <taxon>Tremellales</taxon>
        <taxon>Cryptococcaceae</taxon>
        <taxon>Kwoniella</taxon>
    </lineage>
</organism>
<feature type="compositionally biased region" description="Polar residues" evidence="1">
    <location>
        <begin position="67"/>
        <end position="87"/>
    </location>
</feature>
<feature type="compositionally biased region" description="Polar residues" evidence="1">
    <location>
        <begin position="126"/>
        <end position="145"/>
    </location>
</feature>
<feature type="region of interest" description="Disordered" evidence="1">
    <location>
        <begin position="53"/>
        <end position="98"/>
    </location>
</feature>
<dbReference type="GeneID" id="28964460"/>
<dbReference type="OrthoDB" id="2596969at2759"/>